<name>A0A838ZNL0_9FLAO</name>
<dbReference type="Proteomes" id="UP000552241">
    <property type="component" value="Unassembled WGS sequence"/>
</dbReference>
<proteinExistence type="predicted"/>
<dbReference type="AlphaFoldDB" id="A0A838ZNL0"/>
<dbReference type="PROSITE" id="PS51257">
    <property type="entry name" value="PROKAR_LIPOPROTEIN"/>
    <property type="match status" value="1"/>
</dbReference>
<dbReference type="Pfam" id="PF14125">
    <property type="entry name" value="DUF4292"/>
    <property type="match status" value="1"/>
</dbReference>
<reference evidence="1 2" key="1">
    <citation type="submission" date="2020-07" db="EMBL/GenBank/DDBJ databases">
        <title>Moheibacter lacus sp. nov., a member of the family Flavobacteriaceae isolated from freshwater lake sediment.</title>
        <authorList>
            <person name="Liu Y."/>
        </authorList>
    </citation>
    <scope>NUCLEOTIDE SEQUENCE [LARGE SCALE GENOMIC DNA]</scope>
    <source>
        <strain evidence="1 2">BDHS18</strain>
    </source>
</reference>
<evidence type="ECO:0000313" key="1">
    <source>
        <dbReference type="EMBL" id="MBA5628847.1"/>
    </source>
</evidence>
<accession>A0A838ZNL0</accession>
<evidence type="ECO:0000313" key="2">
    <source>
        <dbReference type="Proteomes" id="UP000552241"/>
    </source>
</evidence>
<protein>
    <submittedName>
        <fullName evidence="1">DUF4292 domain-containing protein</fullName>
    </submittedName>
</protein>
<keyword evidence="2" id="KW-1185">Reference proteome</keyword>
<dbReference type="InterPro" id="IPR025634">
    <property type="entry name" value="DUF4292"/>
</dbReference>
<sequence length="267" mass="30537">MNLGKRKIGFLMVILFVVASCSTQKSVSAGSVEDLKTAGIIKTAMAQKPKFVHLTISSKINADIDDTSVGLNGKIYIQDGKKIWVNVSKFGINAARALITPDGFQAYEKLDRTYIDGDFSYFNNLLKVNFIDYEKLQNLLLGQIFVDMKAADFESEVVGNEYVLRYEKNEEILQNPKEGKYFQIYNFDSEFRLKNAYLKDPKSKMELNIAYADWQKVGTQFFPKTVKVLVKDKKTQKVDLEYNNFTFEESQTPFEIPSGYEPNKLLK</sequence>
<dbReference type="EMBL" id="JACDZE010000001">
    <property type="protein sequence ID" value="MBA5628847.1"/>
    <property type="molecule type" value="Genomic_DNA"/>
</dbReference>
<comment type="caution">
    <text evidence="1">The sequence shown here is derived from an EMBL/GenBank/DDBJ whole genome shotgun (WGS) entry which is preliminary data.</text>
</comment>
<organism evidence="1 2">
    <name type="scientific">Moheibacter lacus</name>
    <dbReference type="NCBI Taxonomy" id="2745851"/>
    <lineage>
        <taxon>Bacteria</taxon>
        <taxon>Pseudomonadati</taxon>
        <taxon>Bacteroidota</taxon>
        <taxon>Flavobacteriia</taxon>
        <taxon>Flavobacteriales</taxon>
        <taxon>Weeksellaceae</taxon>
        <taxon>Moheibacter</taxon>
    </lineage>
</organism>
<gene>
    <name evidence="1" type="ORF">HU137_03570</name>
</gene>